<keyword evidence="3" id="KW-0804">Transcription</keyword>
<organism evidence="6 7">
    <name type="scientific">Mahella australiensis (strain DSM 15567 / CIP 107919 / 50-1 BON)</name>
    <dbReference type="NCBI Taxonomy" id="697281"/>
    <lineage>
        <taxon>Bacteria</taxon>
        <taxon>Bacillati</taxon>
        <taxon>Bacillota</taxon>
        <taxon>Clostridia</taxon>
        <taxon>Thermoanaerobacterales</taxon>
        <taxon>Thermoanaerobacterales Family IV. Incertae Sedis</taxon>
        <taxon>Mahella</taxon>
    </lineage>
</organism>
<feature type="region of interest" description="Disordered" evidence="4">
    <location>
        <begin position="55"/>
        <end position="75"/>
    </location>
</feature>
<proteinExistence type="predicted"/>
<reference evidence="6 7" key="2">
    <citation type="journal article" date="2011" name="Stand. Genomic Sci.">
        <title>Complete genome sequence of Mahella australiensis type strain (50-1 BON).</title>
        <authorList>
            <person name="Sikorski J."/>
            <person name="Teshima H."/>
            <person name="Nolan M."/>
            <person name="Lucas S."/>
            <person name="Hammon N."/>
            <person name="Deshpande S."/>
            <person name="Cheng J.F."/>
            <person name="Pitluck S."/>
            <person name="Liolios K."/>
            <person name="Pagani I."/>
            <person name="Ivanova N."/>
            <person name="Huntemann M."/>
            <person name="Mavromatis K."/>
            <person name="Ovchinikova G."/>
            <person name="Pati A."/>
            <person name="Tapia R."/>
            <person name="Han C."/>
            <person name="Goodwin L."/>
            <person name="Chen A."/>
            <person name="Palaniappan K."/>
            <person name="Land M."/>
            <person name="Hauser L."/>
            <person name="Ngatchou-Djao O.D."/>
            <person name="Rohde M."/>
            <person name="Pukall R."/>
            <person name="Spring S."/>
            <person name="Abt B."/>
            <person name="Goker M."/>
            <person name="Detter J.C."/>
            <person name="Woyke T."/>
            <person name="Bristow J."/>
            <person name="Markowitz V."/>
            <person name="Hugenholtz P."/>
            <person name="Eisen J.A."/>
            <person name="Kyrpides N.C."/>
            <person name="Klenk H.P."/>
            <person name="Lapidus A."/>
        </authorList>
    </citation>
    <scope>NUCLEOTIDE SEQUENCE [LARGE SCALE GENOMIC DNA]</scope>
    <source>
        <strain evidence="7">DSM 15567 / CIP 107919 / 50-1 BON</strain>
    </source>
</reference>
<sequence>MFAAQRLEKIKEILLEKKQIDVVTLSSILDVSEVTVRRDLEKLEGQGFLTKTHGGAILKEPDANPPQQEEDPLKEEREQIGIIASHMVDDNEAILLGPGSLCLEIARNLKDKNNLTIVTIDLNIAIELADCTNINVIIPGGYLIGSNLSLYGDLTEKFLSDMFVNKAFIEVDGISEDRGYTINNAQQASVTKAMMRITKEVIIVADYTKFGKIAFNQIGLIHNAGKIITNDKVPIEFKKYFFDEEIPIFTTYQL</sequence>
<dbReference type="KEGG" id="mas:Mahau_0118"/>
<gene>
    <name evidence="6" type="ordered locus">Mahau_0118</name>
</gene>
<dbReference type="PANTHER" id="PTHR30363:SF44">
    <property type="entry name" value="AGA OPERON TRANSCRIPTIONAL REPRESSOR-RELATED"/>
    <property type="match status" value="1"/>
</dbReference>
<evidence type="ECO:0000256" key="2">
    <source>
        <dbReference type="ARBA" id="ARBA00023125"/>
    </source>
</evidence>
<evidence type="ECO:0000256" key="4">
    <source>
        <dbReference type="SAM" id="MobiDB-lite"/>
    </source>
</evidence>
<dbReference type="STRING" id="697281.Mahau_0118"/>
<dbReference type="GO" id="GO:0003700">
    <property type="term" value="F:DNA-binding transcription factor activity"/>
    <property type="evidence" value="ECO:0007669"/>
    <property type="project" value="InterPro"/>
</dbReference>
<dbReference type="AlphaFoldDB" id="F3ZVW7"/>
<dbReference type="InterPro" id="IPR036390">
    <property type="entry name" value="WH_DNA-bd_sf"/>
</dbReference>
<dbReference type="PRINTS" id="PR00037">
    <property type="entry name" value="HTHLACR"/>
</dbReference>
<dbReference type="SMART" id="SM00420">
    <property type="entry name" value="HTH_DEOR"/>
    <property type="match status" value="1"/>
</dbReference>
<dbReference type="GO" id="GO:0003677">
    <property type="term" value="F:DNA binding"/>
    <property type="evidence" value="ECO:0007669"/>
    <property type="project" value="UniProtKB-KW"/>
</dbReference>
<dbReference type="EMBL" id="CP002360">
    <property type="protein sequence ID" value="AEE95341.1"/>
    <property type="molecule type" value="Genomic_DNA"/>
</dbReference>
<dbReference type="InterPro" id="IPR037171">
    <property type="entry name" value="NagB/RpiA_transferase-like"/>
</dbReference>
<accession>F3ZVW7</accession>
<dbReference type="SMART" id="SM01134">
    <property type="entry name" value="DeoRC"/>
    <property type="match status" value="1"/>
</dbReference>
<dbReference type="HOGENOM" id="CLU_060699_0_1_9"/>
<feature type="domain" description="HTH deoR-type" evidence="5">
    <location>
        <begin position="3"/>
        <end position="58"/>
    </location>
</feature>
<name>F3ZVW7_MAHA5</name>
<reference evidence="7" key="1">
    <citation type="submission" date="2010-11" db="EMBL/GenBank/DDBJ databases">
        <title>The complete genome of Mahella australiensis DSM 15567.</title>
        <authorList>
            <consortium name="US DOE Joint Genome Institute (JGI-PGF)"/>
            <person name="Lucas S."/>
            <person name="Copeland A."/>
            <person name="Lapidus A."/>
            <person name="Bruce D."/>
            <person name="Goodwin L."/>
            <person name="Pitluck S."/>
            <person name="Kyrpides N."/>
            <person name="Mavromatis K."/>
            <person name="Pagani I."/>
            <person name="Ivanova N."/>
            <person name="Teshima H."/>
            <person name="Brettin T."/>
            <person name="Detter J.C."/>
            <person name="Han C."/>
            <person name="Tapia R."/>
            <person name="Land M."/>
            <person name="Hauser L."/>
            <person name="Markowitz V."/>
            <person name="Cheng J.-F."/>
            <person name="Hugenholtz P."/>
            <person name="Woyke T."/>
            <person name="Wu D."/>
            <person name="Spring S."/>
            <person name="Pukall R."/>
            <person name="Steenblock K."/>
            <person name="Schneider S."/>
            <person name="Klenk H.-P."/>
            <person name="Eisen J.A."/>
        </authorList>
    </citation>
    <scope>NUCLEOTIDE SEQUENCE [LARGE SCALE GENOMIC DNA]</scope>
    <source>
        <strain evidence="7">DSM 15567 / CIP 107919 / 50-1 BON</strain>
    </source>
</reference>
<dbReference type="Gene3D" id="3.40.50.1360">
    <property type="match status" value="1"/>
</dbReference>
<evidence type="ECO:0000256" key="3">
    <source>
        <dbReference type="ARBA" id="ARBA00023163"/>
    </source>
</evidence>
<evidence type="ECO:0000259" key="5">
    <source>
        <dbReference type="PROSITE" id="PS51000"/>
    </source>
</evidence>
<keyword evidence="2" id="KW-0238">DNA-binding</keyword>
<evidence type="ECO:0000313" key="7">
    <source>
        <dbReference type="Proteomes" id="UP000008457"/>
    </source>
</evidence>
<dbReference type="Proteomes" id="UP000008457">
    <property type="component" value="Chromosome"/>
</dbReference>
<dbReference type="Pfam" id="PF08220">
    <property type="entry name" value="HTH_DeoR"/>
    <property type="match status" value="1"/>
</dbReference>
<dbReference type="eggNOG" id="COG1349">
    <property type="taxonomic scope" value="Bacteria"/>
</dbReference>
<dbReference type="InterPro" id="IPR014036">
    <property type="entry name" value="DeoR-like_C"/>
</dbReference>
<evidence type="ECO:0000256" key="1">
    <source>
        <dbReference type="ARBA" id="ARBA00023015"/>
    </source>
</evidence>
<keyword evidence="7" id="KW-1185">Reference proteome</keyword>
<dbReference type="InterPro" id="IPR050313">
    <property type="entry name" value="Carb_Metab_HTH_regulators"/>
</dbReference>
<dbReference type="Gene3D" id="1.10.10.10">
    <property type="entry name" value="Winged helix-like DNA-binding domain superfamily/Winged helix DNA-binding domain"/>
    <property type="match status" value="1"/>
</dbReference>
<dbReference type="RefSeq" id="WP_013779775.1">
    <property type="nucleotide sequence ID" value="NC_015520.1"/>
</dbReference>
<dbReference type="SUPFAM" id="SSF46785">
    <property type="entry name" value="Winged helix' DNA-binding domain"/>
    <property type="match status" value="1"/>
</dbReference>
<keyword evidence="1" id="KW-0805">Transcription regulation</keyword>
<dbReference type="PANTHER" id="PTHR30363">
    <property type="entry name" value="HTH-TYPE TRANSCRIPTIONAL REGULATOR SRLR-RELATED"/>
    <property type="match status" value="1"/>
</dbReference>
<protein>
    <submittedName>
        <fullName evidence="6">Transcriptional regulator, DeoR family</fullName>
    </submittedName>
</protein>
<dbReference type="Pfam" id="PF00455">
    <property type="entry name" value="DeoRC"/>
    <property type="match status" value="1"/>
</dbReference>
<dbReference type="InterPro" id="IPR036388">
    <property type="entry name" value="WH-like_DNA-bd_sf"/>
</dbReference>
<dbReference type="PROSITE" id="PS51000">
    <property type="entry name" value="HTH_DEOR_2"/>
    <property type="match status" value="1"/>
</dbReference>
<dbReference type="PROSITE" id="PS00894">
    <property type="entry name" value="HTH_DEOR_1"/>
    <property type="match status" value="1"/>
</dbReference>
<dbReference type="OrthoDB" id="9797223at2"/>
<dbReference type="InterPro" id="IPR018356">
    <property type="entry name" value="Tscrpt_reg_HTH_DeoR_CS"/>
</dbReference>
<dbReference type="InterPro" id="IPR001034">
    <property type="entry name" value="DeoR_HTH"/>
</dbReference>
<evidence type="ECO:0000313" key="6">
    <source>
        <dbReference type="EMBL" id="AEE95341.1"/>
    </source>
</evidence>
<dbReference type="SUPFAM" id="SSF100950">
    <property type="entry name" value="NagB/RpiA/CoA transferase-like"/>
    <property type="match status" value="1"/>
</dbReference>